<evidence type="ECO:0000259" key="15">
    <source>
        <dbReference type="Pfam" id="PF01467"/>
    </source>
</evidence>
<dbReference type="PANTHER" id="PTHR39321">
    <property type="entry name" value="NICOTINATE-NUCLEOTIDE ADENYLYLTRANSFERASE-RELATED"/>
    <property type="match status" value="1"/>
</dbReference>
<keyword evidence="6 16" id="KW-0808">Transferase</keyword>
<evidence type="ECO:0000256" key="5">
    <source>
        <dbReference type="ARBA" id="ARBA00022642"/>
    </source>
</evidence>
<evidence type="ECO:0000256" key="3">
    <source>
        <dbReference type="ARBA" id="ARBA00009014"/>
    </source>
</evidence>
<sequence>MLKIAVFGSAFNPPSLGHKSVIESLTHFDKVLLVPSIAHAWGKEMLDYSQRCKLLDAFIEDLGFDWVERSDVETELHTPGQSVTTYDVLERIQQIWQKSDITFVIGPDNLLKFHQFAKCDEILRRYYVMACPEKIPVRSTEIRQRLSQGARVDDLTTPSVATMLRETDWYQE</sequence>
<comment type="caution">
    <text evidence="16">The sequence shown here is derived from an EMBL/GenBank/DDBJ whole genome shotgun (WGS) entry which is preliminary data.</text>
</comment>
<keyword evidence="8" id="KW-0547">Nucleotide-binding</keyword>
<dbReference type="Pfam" id="PF01467">
    <property type="entry name" value="CTP_transf_like"/>
    <property type="match status" value="1"/>
</dbReference>
<accession>A0ABV5HM36</accession>
<dbReference type="Gene3D" id="3.40.50.620">
    <property type="entry name" value="HUPs"/>
    <property type="match status" value="1"/>
</dbReference>
<name>A0ABV5HM36_9VIBR</name>
<dbReference type="Proteomes" id="UP001589645">
    <property type="component" value="Unassembled WGS sequence"/>
</dbReference>
<dbReference type="NCBIfam" id="NF006479">
    <property type="entry name" value="PRK08887.1"/>
    <property type="match status" value="1"/>
</dbReference>
<comment type="catalytic activity">
    <reaction evidence="14">
        <text>nicotinate beta-D-ribonucleotide + ATP + H(+) = deamido-NAD(+) + diphosphate</text>
        <dbReference type="Rhea" id="RHEA:22860"/>
        <dbReference type="ChEBI" id="CHEBI:15378"/>
        <dbReference type="ChEBI" id="CHEBI:30616"/>
        <dbReference type="ChEBI" id="CHEBI:33019"/>
        <dbReference type="ChEBI" id="CHEBI:57502"/>
        <dbReference type="ChEBI" id="CHEBI:58437"/>
        <dbReference type="EC" id="2.7.7.18"/>
    </reaction>
</comment>
<protein>
    <recommendedName>
        <fullName evidence="4">nicotinate-nucleotide adenylyltransferase</fullName>
        <ecNumber evidence="4">2.7.7.18</ecNumber>
    </recommendedName>
    <alternativeName>
        <fullName evidence="13">Deamido-NAD(+) diphosphorylase</fullName>
    </alternativeName>
    <alternativeName>
        <fullName evidence="12">Deamido-NAD(+) pyrophosphorylase</fullName>
    </alternativeName>
    <alternativeName>
        <fullName evidence="11">Nicotinate mononucleotide adenylyltransferase</fullName>
    </alternativeName>
</protein>
<evidence type="ECO:0000256" key="1">
    <source>
        <dbReference type="ARBA" id="ARBA00002324"/>
    </source>
</evidence>
<dbReference type="EMBL" id="JBHMEP010000002">
    <property type="protein sequence ID" value="MFB9135285.1"/>
    <property type="molecule type" value="Genomic_DNA"/>
</dbReference>
<dbReference type="GO" id="GO:0004515">
    <property type="term" value="F:nicotinate-nucleotide adenylyltransferase activity"/>
    <property type="evidence" value="ECO:0007669"/>
    <property type="project" value="UniProtKB-EC"/>
</dbReference>
<comment type="function">
    <text evidence="1">Catalyzes the reversible adenylation of nicotinate mononucleotide (NaMN) to nicotinic acid adenine dinucleotide (NaAD).</text>
</comment>
<evidence type="ECO:0000256" key="11">
    <source>
        <dbReference type="ARBA" id="ARBA00031253"/>
    </source>
</evidence>
<evidence type="ECO:0000313" key="17">
    <source>
        <dbReference type="Proteomes" id="UP001589645"/>
    </source>
</evidence>
<dbReference type="PANTHER" id="PTHR39321:SF3">
    <property type="entry name" value="PHOSPHOPANTETHEINE ADENYLYLTRANSFERASE"/>
    <property type="match status" value="1"/>
</dbReference>
<evidence type="ECO:0000256" key="8">
    <source>
        <dbReference type="ARBA" id="ARBA00022741"/>
    </source>
</evidence>
<evidence type="ECO:0000256" key="2">
    <source>
        <dbReference type="ARBA" id="ARBA00005019"/>
    </source>
</evidence>
<organism evidence="16 17">
    <name type="scientific">Vibrio olivae</name>
    <dbReference type="NCBI Taxonomy" id="1243002"/>
    <lineage>
        <taxon>Bacteria</taxon>
        <taxon>Pseudomonadati</taxon>
        <taxon>Pseudomonadota</taxon>
        <taxon>Gammaproteobacteria</taxon>
        <taxon>Vibrionales</taxon>
        <taxon>Vibrionaceae</taxon>
        <taxon>Vibrio</taxon>
    </lineage>
</organism>
<dbReference type="SUPFAM" id="SSF52374">
    <property type="entry name" value="Nucleotidylyl transferase"/>
    <property type="match status" value="1"/>
</dbReference>
<evidence type="ECO:0000256" key="14">
    <source>
        <dbReference type="ARBA" id="ARBA00048721"/>
    </source>
</evidence>
<evidence type="ECO:0000256" key="6">
    <source>
        <dbReference type="ARBA" id="ARBA00022679"/>
    </source>
</evidence>
<evidence type="ECO:0000256" key="12">
    <source>
        <dbReference type="ARBA" id="ARBA00033140"/>
    </source>
</evidence>
<dbReference type="InterPro" id="IPR014729">
    <property type="entry name" value="Rossmann-like_a/b/a_fold"/>
</dbReference>
<evidence type="ECO:0000313" key="16">
    <source>
        <dbReference type="EMBL" id="MFB9135285.1"/>
    </source>
</evidence>
<feature type="domain" description="Cytidyltransferase-like" evidence="15">
    <location>
        <begin position="6"/>
        <end position="145"/>
    </location>
</feature>
<dbReference type="CDD" id="cd02165">
    <property type="entry name" value="NMNAT"/>
    <property type="match status" value="1"/>
</dbReference>
<evidence type="ECO:0000256" key="9">
    <source>
        <dbReference type="ARBA" id="ARBA00022840"/>
    </source>
</evidence>
<keyword evidence="17" id="KW-1185">Reference proteome</keyword>
<evidence type="ECO:0000256" key="7">
    <source>
        <dbReference type="ARBA" id="ARBA00022695"/>
    </source>
</evidence>
<comment type="pathway">
    <text evidence="2">Cofactor biosynthesis; NAD(+) biosynthesis; deamido-NAD(+) from nicotinate D-ribonucleotide: step 1/1.</text>
</comment>
<comment type="similarity">
    <text evidence="3">Belongs to the NadD family.</text>
</comment>
<evidence type="ECO:0000256" key="10">
    <source>
        <dbReference type="ARBA" id="ARBA00023027"/>
    </source>
</evidence>
<proteinExistence type="inferred from homology"/>
<keyword evidence="5" id="KW-0662">Pyridine nucleotide biosynthesis</keyword>
<keyword evidence="10" id="KW-0520">NAD</keyword>
<reference evidence="16 17" key="1">
    <citation type="submission" date="2024-09" db="EMBL/GenBank/DDBJ databases">
        <authorList>
            <person name="Sun Q."/>
            <person name="Mori K."/>
        </authorList>
    </citation>
    <scope>NUCLEOTIDE SEQUENCE [LARGE SCALE GENOMIC DNA]</scope>
    <source>
        <strain evidence="16 17">CECT 8064</strain>
    </source>
</reference>
<dbReference type="InterPro" id="IPR005248">
    <property type="entry name" value="NadD/NMNAT"/>
</dbReference>
<dbReference type="RefSeq" id="WP_390191987.1">
    <property type="nucleotide sequence ID" value="NZ_JBHMEP010000002.1"/>
</dbReference>
<dbReference type="EC" id="2.7.7.18" evidence="4"/>
<keyword evidence="7 16" id="KW-0548">Nucleotidyltransferase</keyword>
<gene>
    <name evidence="16" type="ORF">ACFFUV_09960</name>
</gene>
<keyword evidence="9" id="KW-0067">ATP-binding</keyword>
<evidence type="ECO:0000256" key="4">
    <source>
        <dbReference type="ARBA" id="ARBA00012389"/>
    </source>
</evidence>
<evidence type="ECO:0000256" key="13">
    <source>
        <dbReference type="ARBA" id="ARBA00033353"/>
    </source>
</evidence>
<dbReference type="InterPro" id="IPR004821">
    <property type="entry name" value="Cyt_trans-like"/>
</dbReference>